<dbReference type="RefSeq" id="WP_308982175.1">
    <property type="nucleotide sequence ID" value="NZ_JAVIDL010000057.1"/>
</dbReference>
<dbReference type="PANTHER" id="PTHR35368">
    <property type="entry name" value="HYDROPEROXIDE REDUCTASE"/>
    <property type="match status" value="1"/>
</dbReference>
<accession>A0AAW8JAI1</accession>
<comment type="caution">
    <text evidence="1">The sequence shown here is derived from an EMBL/GenBank/DDBJ whole genome shotgun (WGS) entry which is preliminary data.</text>
</comment>
<evidence type="ECO:0000313" key="1">
    <source>
        <dbReference type="EMBL" id="MDQ8937216.1"/>
    </source>
</evidence>
<dbReference type="EMBL" id="JAVIDL010000057">
    <property type="protein sequence ID" value="MDQ8937216.1"/>
    <property type="molecule type" value="Genomic_DNA"/>
</dbReference>
<organism evidence="1 2">
    <name type="scientific">Acinetobacter rudis</name>
    <dbReference type="NCBI Taxonomy" id="632955"/>
    <lineage>
        <taxon>Bacteria</taxon>
        <taxon>Pseudomonadati</taxon>
        <taxon>Pseudomonadota</taxon>
        <taxon>Gammaproteobacteria</taxon>
        <taxon>Moraxellales</taxon>
        <taxon>Moraxellaceae</taxon>
        <taxon>Acinetobacter</taxon>
    </lineage>
</organism>
<proteinExistence type="predicted"/>
<dbReference type="GO" id="GO:0004601">
    <property type="term" value="F:peroxidase activity"/>
    <property type="evidence" value="ECO:0007669"/>
    <property type="project" value="UniProtKB-KW"/>
</dbReference>
<dbReference type="InterPro" id="IPR036102">
    <property type="entry name" value="OsmC/Ohrsf"/>
</dbReference>
<name>A0AAW8JAI1_9GAMM</name>
<dbReference type="Pfam" id="PF02566">
    <property type="entry name" value="OsmC"/>
    <property type="match status" value="1"/>
</dbReference>
<keyword evidence="1" id="KW-0575">Peroxidase</keyword>
<reference evidence="1" key="1">
    <citation type="submission" date="2023-08" db="EMBL/GenBank/DDBJ databases">
        <title>Emergence of clinically-relevant ST2 carbapenem-resistant Acinetobacter baumannii strains in hospital sewages in Zhejiang, East of China.</title>
        <authorList>
            <person name="Kaichao C."/>
            <person name="Zhang R."/>
        </authorList>
    </citation>
    <scope>NUCLEOTIDE SEQUENCE</scope>
    <source>
        <strain evidence="1">M-RB-37</strain>
    </source>
</reference>
<dbReference type="InterPro" id="IPR052924">
    <property type="entry name" value="OsmC/Ohr_hydroprdx_reductase"/>
</dbReference>
<sequence>MTVNNLIYVQAQTTWQSGVQSISQIRDFAPVVMDEPVVLGGKDSGANPMEYLVAALNGCKAVMIPLIAKELNFKFSALRFDSQGTIDLRGLMGVEGVSPHFQQLSFTVYIETEESEQRLIALQQAVATRCPVYNLLKDAGVKLNTQWVRQAQAIAV</sequence>
<dbReference type="InterPro" id="IPR003718">
    <property type="entry name" value="OsmC/Ohr_fam"/>
</dbReference>
<dbReference type="PANTHER" id="PTHR35368:SF1">
    <property type="entry name" value="HYDROPEROXIDE REDUCTASE"/>
    <property type="match status" value="1"/>
</dbReference>
<evidence type="ECO:0000313" key="2">
    <source>
        <dbReference type="Proteomes" id="UP001243844"/>
    </source>
</evidence>
<dbReference type="Proteomes" id="UP001243844">
    <property type="component" value="Unassembled WGS sequence"/>
</dbReference>
<dbReference type="AlphaFoldDB" id="A0AAW8JAI1"/>
<dbReference type="EC" id="1.11.1.-" evidence="1"/>
<protein>
    <submittedName>
        <fullName evidence="1">OsmC family protein</fullName>
        <ecNumber evidence="1">1.11.1.-</ecNumber>
    </submittedName>
</protein>
<dbReference type="InterPro" id="IPR015946">
    <property type="entry name" value="KH_dom-like_a/b"/>
</dbReference>
<gene>
    <name evidence="1" type="ORF">RFH47_15995</name>
</gene>
<keyword evidence="1" id="KW-0560">Oxidoreductase</keyword>
<dbReference type="Gene3D" id="3.30.300.20">
    <property type="match status" value="1"/>
</dbReference>
<dbReference type="SUPFAM" id="SSF82784">
    <property type="entry name" value="OsmC-like"/>
    <property type="match status" value="1"/>
</dbReference>